<organism evidence="1 2">
    <name type="scientific">Mycobacterium dioxanotrophicus</name>
    <dbReference type="NCBI Taxonomy" id="482462"/>
    <lineage>
        <taxon>Bacteria</taxon>
        <taxon>Bacillati</taxon>
        <taxon>Actinomycetota</taxon>
        <taxon>Actinomycetes</taxon>
        <taxon>Mycobacteriales</taxon>
        <taxon>Mycobacteriaceae</taxon>
        <taxon>Mycobacterium</taxon>
    </lineage>
</organism>
<dbReference type="AlphaFoldDB" id="A0A1Y0C1P8"/>
<evidence type="ECO:0000313" key="2">
    <source>
        <dbReference type="Proteomes" id="UP000195331"/>
    </source>
</evidence>
<dbReference type="EMBL" id="CP020809">
    <property type="protein sequence ID" value="ART69109.1"/>
    <property type="molecule type" value="Genomic_DNA"/>
</dbReference>
<proteinExistence type="predicted"/>
<accession>A0A1Y0C1P8</accession>
<reference evidence="1 2" key="1">
    <citation type="submission" date="2017-04" db="EMBL/GenBank/DDBJ databases">
        <title>Whole Genome Sequence of 1,4-Dioxane Degrading Bacterium Mycobacterium dioxanotrophicus PH-06.</title>
        <authorList>
            <person name="He Y."/>
        </authorList>
    </citation>
    <scope>NUCLEOTIDE SEQUENCE [LARGE SCALE GENOMIC DNA]</scope>
    <source>
        <strain evidence="1 2">PH-06</strain>
    </source>
</reference>
<gene>
    <name evidence="1" type="ORF">BTO20_11405</name>
</gene>
<sequence>MKHALAHAMRRTARALIRQSNKLEPPNTDLSDRAMQYAGQLAGMTWSQRIAEGLAGGQPTA</sequence>
<dbReference type="Proteomes" id="UP000195331">
    <property type="component" value="Chromosome"/>
</dbReference>
<protein>
    <submittedName>
        <fullName evidence="1">Uncharacterized protein</fullName>
    </submittedName>
</protein>
<evidence type="ECO:0000313" key="1">
    <source>
        <dbReference type="EMBL" id="ART69109.1"/>
    </source>
</evidence>
<keyword evidence="2" id="KW-1185">Reference proteome</keyword>
<name>A0A1Y0C1P8_9MYCO</name>
<dbReference type="KEGG" id="mdx:BTO20_11405"/>